<reference evidence="5 6" key="1">
    <citation type="submission" date="2019-02" db="EMBL/GenBank/DDBJ databases">
        <title>Genome sequencing of the rare red list fungi Bondarzewia mesenterica.</title>
        <authorList>
            <person name="Buettner E."/>
            <person name="Kellner H."/>
        </authorList>
    </citation>
    <scope>NUCLEOTIDE SEQUENCE [LARGE SCALE GENOMIC DNA]</scope>
    <source>
        <strain evidence="5 6">DSM 108281</strain>
    </source>
</reference>
<sequence length="430" mass="48106">MYTSMSSPTREFRVAICGGGICGLTLAVTLGKYSDIPIDIYESATELGTVGLGLVVFKRTWEILRTLGLDAGMNKRCIPIPTENKTAAAIIRLSEQPTVGEEIFRLITPYSPISLARTDLVDMLKELLPQTCMIHTSKRLTSYTQSSNGSITLNFADGSIAMAGVLIGADGIRSAVRDTMFKLLQKQNELPGQLRSPEGFRKAVEPIWTGTRVYRGLISAEKLRKIYPEHTIISGLTCGTLINILAFVTELDKEGMPFGEKWVSEASKEDVMEHFKGWEPQIKEMFQCLDSIVPCWAVHTMGHLPLCVSDHVAIAGDADAYMLGRILSHQFISPKTIPLALRIYQDLRLSLVNDIVASATEAGLMYEFNSGIYHGRDIADEKKVKQWADKIYIKWQFQWTGSPEEDWEEAKRRIEEMIPDIGTQRSDEKY</sequence>
<dbReference type="PANTHER" id="PTHR46720:SF3">
    <property type="entry name" value="FAD-BINDING DOMAIN-CONTAINING PROTEIN-RELATED"/>
    <property type="match status" value="1"/>
</dbReference>
<evidence type="ECO:0000313" key="6">
    <source>
        <dbReference type="Proteomes" id="UP000310158"/>
    </source>
</evidence>
<dbReference type="SUPFAM" id="SSF54373">
    <property type="entry name" value="FAD-linked reductases, C-terminal domain"/>
    <property type="match status" value="1"/>
</dbReference>
<dbReference type="InterPro" id="IPR036188">
    <property type="entry name" value="FAD/NAD-bd_sf"/>
</dbReference>
<evidence type="ECO:0000259" key="4">
    <source>
        <dbReference type="Pfam" id="PF01494"/>
    </source>
</evidence>
<evidence type="ECO:0000313" key="5">
    <source>
        <dbReference type="EMBL" id="THH18845.1"/>
    </source>
</evidence>
<protein>
    <recommendedName>
        <fullName evidence="4">FAD-binding domain-containing protein</fullName>
    </recommendedName>
</protein>
<dbReference type="InterPro" id="IPR051104">
    <property type="entry name" value="FAD_monoxygenase"/>
</dbReference>
<dbReference type="PRINTS" id="PR00420">
    <property type="entry name" value="RNGMNOXGNASE"/>
</dbReference>
<dbReference type="SUPFAM" id="SSF51905">
    <property type="entry name" value="FAD/NAD(P)-binding domain"/>
    <property type="match status" value="1"/>
</dbReference>
<evidence type="ECO:0000256" key="3">
    <source>
        <dbReference type="ARBA" id="ARBA00023002"/>
    </source>
</evidence>
<dbReference type="GO" id="GO:0016491">
    <property type="term" value="F:oxidoreductase activity"/>
    <property type="evidence" value="ECO:0007669"/>
    <property type="project" value="UniProtKB-KW"/>
</dbReference>
<comment type="caution">
    <text evidence="5">The sequence shown here is derived from an EMBL/GenBank/DDBJ whole genome shotgun (WGS) entry which is preliminary data.</text>
</comment>
<dbReference type="Gene3D" id="3.50.50.60">
    <property type="entry name" value="FAD/NAD(P)-binding domain"/>
    <property type="match status" value="1"/>
</dbReference>
<name>A0A4S4M1U6_9AGAM</name>
<dbReference type="OrthoDB" id="417877at2759"/>
<dbReference type="AlphaFoldDB" id="A0A4S4M1U6"/>
<accession>A0A4S4M1U6</accession>
<feature type="domain" description="FAD-binding" evidence="4">
    <location>
        <begin position="12"/>
        <end position="180"/>
    </location>
</feature>
<proteinExistence type="predicted"/>
<dbReference type="InterPro" id="IPR002938">
    <property type="entry name" value="FAD-bd"/>
</dbReference>
<dbReference type="EMBL" id="SGPL01000062">
    <property type="protein sequence ID" value="THH18845.1"/>
    <property type="molecule type" value="Genomic_DNA"/>
</dbReference>
<evidence type="ECO:0000256" key="1">
    <source>
        <dbReference type="ARBA" id="ARBA00022630"/>
    </source>
</evidence>
<dbReference type="GO" id="GO:0044550">
    <property type="term" value="P:secondary metabolite biosynthetic process"/>
    <property type="evidence" value="ECO:0007669"/>
    <property type="project" value="TreeGrafter"/>
</dbReference>
<organism evidence="5 6">
    <name type="scientific">Bondarzewia mesenterica</name>
    <dbReference type="NCBI Taxonomy" id="1095465"/>
    <lineage>
        <taxon>Eukaryota</taxon>
        <taxon>Fungi</taxon>
        <taxon>Dikarya</taxon>
        <taxon>Basidiomycota</taxon>
        <taxon>Agaricomycotina</taxon>
        <taxon>Agaricomycetes</taxon>
        <taxon>Russulales</taxon>
        <taxon>Bondarzewiaceae</taxon>
        <taxon>Bondarzewia</taxon>
    </lineage>
</organism>
<dbReference type="PANTHER" id="PTHR46720">
    <property type="entry name" value="HYDROXYLASE, PUTATIVE (AFU_ORTHOLOGUE AFUA_3G01460)-RELATED"/>
    <property type="match status" value="1"/>
</dbReference>
<dbReference type="Pfam" id="PF01494">
    <property type="entry name" value="FAD_binding_3"/>
    <property type="match status" value="1"/>
</dbReference>
<keyword evidence="6" id="KW-1185">Reference proteome</keyword>
<keyword evidence="3" id="KW-0560">Oxidoreductase</keyword>
<evidence type="ECO:0000256" key="2">
    <source>
        <dbReference type="ARBA" id="ARBA00022827"/>
    </source>
</evidence>
<gene>
    <name evidence="5" type="ORF">EW146_g2204</name>
</gene>
<keyword evidence="2" id="KW-0274">FAD</keyword>
<keyword evidence="1" id="KW-0285">Flavoprotein</keyword>
<dbReference type="GO" id="GO:0071949">
    <property type="term" value="F:FAD binding"/>
    <property type="evidence" value="ECO:0007669"/>
    <property type="project" value="InterPro"/>
</dbReference>
<dbReference type="Proteomes" id="UP000310158">
    <property type="component" value="Unassembled WGS sequence"/>
</dbReference>